<dbReference type="Gene3D" id="3.40.50.150">
    <property type="entry name" value="Vaccinia Virus protein VP39"/>
    <property type="match status" value="1"/>
</dbReference>
<dbReference type="PANTHER" id="PTHR43167:SF1">
    <property type="entry name" value="PUTATIVE (AFU_ORTHOLOGUE AFUA_6G01830)-RELATED"/>
    <property type="match status" value="1"/>
</dbReference>
<gene>
    <name evidence="1" type="ORF">GCM10010502_46600</name>
</gene>
<dbReference type="Proteomes" id="UP000610124">
    <property type="component" value="Unassembled WGS sequence"/>
</dbReference>
<dbReference type="PANTHER" id="PTHR43167">
    <property type="entry name" value="PUTATIVE (AFU_ORTHOLOGUE AFUA_6G01830)-RELATED"/>
    <property type="match status" value="1"/>
</dbReference>
<comment type="caution">
    <text evidence="1">The sequence shown here is derived from an EMBL/GenBank/DDBJ whole genome shotgun (WGS) entry which is preliminary data.</text>
</comment>
<dbReference type="InterPro" id="IPR029063">
    <property type="entry name" value="SAM-dependent_MTases_sf"/>
</dbReference>
<sequence length="215" mass="22802">MVIHSVMTAMMARSRTESKGVFERMTVNEQRGVPAEVLAAERLAARLGFGKSCTREVGRLLALAAAAKPGGTVAESGTGAGVGTAWLRSGLGPGARLVTVERDGELARRSAGLFADDARVRVLHGDWRLLEEHAPFDVFFCDGGGKRDDPDRVVELLAPGGLLLMDDFTPSPHWPPRFGGEVDGLRLHYLTHPALEATEVLAAPGGSAVLAVRKA</sequence>
<dbReference type="Pfam" id="PF01135">
    <property type="entry name" value="PCMT"/>
    <property type="match status" value="1"/>
</dbReference>
<reference evidence="1" key="1">
    <citation type="journal article" date="2014" name="Int. J. Syst. Evol. Microbiol.">
        <title>Complete genome sequence of Corynebacterium casei LMG S-19264T (=DSM 44701T), isolated from a smear-ripened cheese.</title>
        <authorList>
            <consortium name="US DOE Joint Genome Institute (JGI-PGF)"/>
            <person name="Walter F."/>
            <person name="Albersmeier A."/>
            <person name="Kalinowski J."/>
            <person name="Ruckert C."/>
        </authorList>
    </citation>
    <scope>NUCLEOTIDE SEQUENCE</scope>
    <source>
        <strain evidence="1">JCM 4434</strain>
    </source>
</reference>
<proteinExistence type="predicted"/>
<evidence type="ECO:0000313" key="2">
    <source>
        <dbReference type="Proteomes" id="UP000610124"/>
    </source>
</evidence>
<dbReference type="EMBL" id="BMUB01000011">
    <property type="protein sequence ID" value="GGU88494.1"/>
    <property type="molecule type" value="Genomic_DNA"/>
</dbReference>
<dbReference type="CDD" id="cd02440">
    <property type="entry name" value="AdoMet_MTases"/>
    <property type="match status" value="1"/>
</dbReference>
<dbReference type="AlphaFoldDB" id="A0A8H9HUA1"/>
<accession>A0A8H9HUA1</accession>
<reference evidence="1" key="2">
    <citation type="submission" date="2020-09" db="EMBL/GenBank/DDBJ databases">
        <authorList>
            <person name="Sun Q."/>
            <person name="Ohkuma M."/>
        </authorList>
    </citation>
    <scope>NUCLEOTIDE SEQUENCE</scope>
    <source>
        <strain evidence="1">JCM 4434</strain>
    </source>
</reference>
<organism evidence="1 2">
    <name type="scientific">Kitasatospora aureofaciens</name>
    <name type="common">Streptomyces aureofaciens</name>
    <dbReference type="NCBI Taxonomy" id="1894"/>
    <lineage>
        <taxon>Bacteria</taxon>
        <taxon>Bacillati</taxon>
        <taxon>Actinomycetota</taxon>
        <taxon>Actinomycetes</taxon>
        <taxon>Kitasatosporales</taxon>
        <taxon>Streptomycetaceae</taxon>
        <taxon>Kitasatospora</taxon>
    </lineage>
</organism>
<protein>
    <submittedName>
        <fullName evidence="1">Transferase</fullName>
    </submittedName>
</protein>
<dbReference type="SUPFAM" id="SSF53335">
    <property type="entry name" value="S-adenosyl-L-methionine-dependent methyltransferases"/>
    <property type="match status" value="1"/>
</dbReference>
<name>A0A8H9HUA1_KITAU</name>
<evidence type="ECO:0000313" key="1">
    <source>
        <dbReference type="EMBL" id="GGU88494.1"/>
    </source>
</evidence>
<dbReference type="GO" id="GO:0016740">
    <property type="term" value="F:transferase activity"/>
    <property type="evidence" value="ECO:0007669"/>
    <property type="project" value="UniProtKB-KW"/>
</dbReference>
<keyword evidence="1" id="KW-0808">Transferase</keyword>